<keyword evidence="3" id="KW-1185">Reference proteome</keyword>
<evidence type="ECO:0000313" key="3">
    <source>
        <dbReference type="Proteomes" id="UP000542342"/>
    </source>
</evidence>
<dbReference type="CDD" id="cd00688">
    <property type="entry name" value="ISOPREN_C2_like"/>
    <property type="match status" value="1"/>
</dbReference>
<evidence type="ECO:0000256" key="1">
    <source>
        <dbReference type="SAM" id="MobiDB-lite"/>
    </source>
</evidence>
<feature type="compositionally biased region" description="Polar residues" evidence="1">
    <location>
        <begin position="233"/>
        <end position="243"/>
    </location>
</feature>
<evidence type="ECO:0008006" key="4">
    <source>
        <dbReference type="Google" id="ProtNLM"/>
    </source>
</evidence>
<dbReference type="Gene3D" id="1.50.10.20">
    <property type="match status" value="2"/>
</dbReference>
<organism evidence="2 3">
    <name type="scientific">Thermogemmata fonticola</name>
    <dbReference type="NCBI Taxonomy" id="2755323"/>
    <lineage>
        <taxon>Bacteria</taxon>
        <taxon>Pseudomonadati</taxon>
        <taxon>Planctomycetota</taxon>
        <taxon>Planctomycetia</taxon>
        <taxon>Gemmatales</taxon>
        <taxon>Gemmataceae</taxon>
        <taxon>Thermogemmata</taxon>
    </lineage>
</organism>
<accession>A0A7V8VEK0</accession>
<feature type="region of interest" description="Disordered" evidence="1">
    <location>
        <begin position="226"/>
        <end position="249"/>
    </location>
</feature>
<dbReference type="InterPro" id="IPR008930">
    <property type="entry name" value="Terpenoid_cyclase/PrenylTrfase"/>
</dbReference>
<dbReference type="AlphaFoldDB" id="A0A7V8VEK0"/>
<proteinExistence type="predicted"/>
<reference evidence="2 3" key="1">
    <citation type="submission" date="2020-07" db="EMBL/GenBank/DDBJ databases">
        <title>Thermogemmata thermophila gen. nov., sp. nov., a novel moderate thermophilic planctomycete from a Kamchatka hot spring.</title>
        <authorList>
            <person name="Elcheninov A.G."/>
            <person name="Podosokorskaya O.A."/>
            <person name="Kovaleva O.L."/>
            <person name="Novikov A."/>
            <person name="Bonch-Osmolovskaya E.A."/>
            <person name="Toshchakov S.V."/>
            <person name="Kublanov I.V."/>
        </authorList>
    </citation>
    <scope>NUCLEOTIDE SEQUENCE [LARGE SCALE GENOMIC DNA]</scope>
    <source>
        <strain evidence="2 3">2918</strain>
    </source>
</reference>
<sequence>MEATRTAAALRQAVMFLRQHQDQDGAWRSDLYAVFKDGSALTPLVLLALQHAYDVDPDLPDVLPTLQRGYRFLARWSQPDGTLGLKEDQLEYPVYTAALTLEVFSHATAQEMKPLRQGWVRYLLQRQLTEANGWKPEDDHYGGWGYCRLIPYKPEPGKFAPAHTESNLSATLFALQGLAQAEALDTATARKALVFIRRMQNWGSEVPSHVRDGGFRFVPGDPVRNKAGLANPPLSTSSASSQPAGPGFPSYGSMTADGYRALALCHKVQATDPQLQDDARLRAAADWLLRHFQAAEHPGAYIPDHASNRNAVYYYYASSLARAFAEHRLVLPGQRHWAHELAQALLNQQKPDGRWENPLELVRENEPLVATAQAVIALALCHKNLQVRR</sequence>
<dbReference type="Proteomes" id="UP000542342">
    <property type="component" value="Unassembled WGS sequence"/>
</dbReference>
<gene>
    <name evidence="2" type="ORF">H0921_10570</name>
</gene>
<dbReference type="EMBL" id="JACEFB010000006">
    <property type="protein sequence ID" value="MBA2226603.1"/>
    <property type="molecule type" value="Genomic_DNA"/>
</dbReference>
<dbReference type="RefSeq" id="WP_194538032.1">
    <property type="nucleotide sequence ID" value="NZ_JACEFB010000006.1"/>
</dbReference>
<protein>
    <recommendedName>
        <fullName evidence="4">Squalene cyclase C-terminal domain-containing protein</fullName>
    </recommendedName>
</protein>
<name>A0A7V8VEK0_9BACT</name>
<comment type="caution">
    <text evidence="2">The sequence shown here is derived from an EMBL/GenBank/DDBJ whole genome shotgun (WGS) entry which is preliminary data.</text>
</comment>
<dbReference type="SUPFAM" id="SSF48239">
    <property type="entry name" value="Terpenoid cyclases/Protein prenyltransferases"/>
    <property type="match status" value="2"/>
</dbReference>
<evidence type="ECO:0000313" key="2">
    <source>
        <dbReference type="EMBL" id="MBA2226603.1"/>
    </source>
</evidence>